<protein>
    <submittedName>
        <fullName evidence="1">Uncharacterized protein</fullName>
    </submittedName>
</protein>
<comment type="caution">
    <text evidence="1">The sequence shown here is derived from an EMBL/GenBank/DDBJ whole genome shotgun (WGS) entry which is preliminary data.</text>
</comment>
<accession>A0AAW2Q0M4</accession>
<reference evidence="1" key="1">
    <citation type="submission" date="2020-06" db="EMBL/GenBank/DDBJ databases">
        <authorList>
            <person name="Li T."/>
            <person name="Hu X."/>
            <person name="Zhang T."/>
            <person name="Song X."/>
            <person name="Zhang H."/>
            <person name="Dai N."/>
            <person name="Sheng W."/>
            <person name="Hou X."/>
            <person name="Wei L."/>
        </authorList>
    </citation>
    <scope>NUCLEOTIDE SEQUENCE</scope>
    <source>
        <strain evidence="1">G02</strain>
        <tissue evidence="1">Leaf</tissue>
    </source>
</reference>
<dbReference type="AlphaFoldDB" id="A0AAW2Q0M4"/>
<dbReference type="EMBL" id="JACGWJ010000016">
    <property type="protein sequence ID" value="KAL0361238.1"/>
    <property type="molecule type" value="Genomic_DNA"/>
</dbReference>
<evidence type="ECO:0000313" key="1">
    <source>
        <dbReference type="EMBL" id="KAL0361238.1"/>
    </source>
</evidence>
<proteinExistence type="predicted"/>
<organism evidence="1">
    <name type="scientific">Sesamum radiatum</name>
    <name type="common">Black benniseed</name>
    <dbReference type="NCBI Taxonomy" id="300843"/>
    <lineage>
        <taxon>Eukaryota</taxon>
        <taxon>Viridiplantae</taxon>
        <taxon>Streptophyta</taxon>
        <taxon>Embryophyta</taxon>
        <taxon>Tracheophyta</taxon>
        <taxon>Spermatophyta</taxon>
        <taxon>Magnoliopsida</taxon>
        <taxon>eudicotyledons</taxon>
        <taxon>Gunneridae</taxon>
        <taxon>Pentapetalae</taxon>
        <taxon>asterids</taxon>
        <taxon>lamiids</taxon>
        <taxon>Lamiales</taxon>
        <taxon>Pedaliaceae</taxon>
        <taxon>Sesamum</taxon>
    </lineage>
</organism>
<sequence length="73" mass="8032">MAVGIEKEPKDLHNIATIADEGENEDSKCIPLENEASEDHTNLAGDDDGIMEARVRGRHRLGHSLGHVDRIMT</sequence>
<name>A0AAW2Q0M4_SESRA</name>
<reference evidence="1" key="2">
    <citation type="journal article" date="2024" name="Plant">
        <title>Genomic evolution and insights into agronomic trait innovations of Sesamum species.</title>
        <authorList>
            <person name="Miao H."/>
            <person name="Wang L."/>
            <person name="Qu L."/>
            <person name="Liu H."/>
            <person name="Sun Y."/>
            <person name="Le M."/>
            <person name="Wang Q."/>
            <person name="Wei S."/>
            <person name="Zheng Y."/>
            <person name="Lin W."/>
            <person name="Duan Y."/>
            <person name="Cao H."/>
            <person name="Xiong S."/>
            <person name="Wang X."/>
            <person name="Wei L."/>
            <person name="Li C."/>
            <person name="Ma Q."/>
            <person name="Ju M."/>
            <person name="Zhao R."/>
            <person name="Li G."/>
            <person name="Mu C."/>
            <person name="Tian Q."/>
            <person name="Mei H."/>
            <person name="Zhang T."/>
            <person name="Gao T."/>
            <person name="Zhang H."/>
        </authorList>
    </citation>
    <scope>NUCLEOTIDE SEQUENCE</scope>
    <source>
        <strain evidence="1">G02</strain>
    </source>
</reference>
<gene>
    <name evidence="1" type="ORF">Sradi_3808300</name>
</gene>